<evidence type="ECO:0000256" key="1">
    <source>
        <dbReference type="SAM" id="Coils"/>
    </source>
</evidence>
<dbReference type="OrthoDB" id="28428at2759"/>
<dbReference type="KEGG" id="eiv:EIN_129150"/>
<evidence type="ECO:0000313" key="3">
    <source>
        <dbReference type="Proteomes" id="UP000014680"/>
    </source>
</evidence>
<dbReference type="Proteomes" id="UP000014680">
    <property type="component" value="Unassembled WGS sequence"/>
</dbReference>
<dbReference type="AlphaFoldDB" id="L7FPI7"/>
<reference evidence="2 3" key="1">
    <citation type="submission" date="2012-10" db="EMBL/GenBank/DDBJ databases">
        <authorList>
            <person name="Zafar N."/>
            <person name="Inman J."/>
            <person name="Hall N."/>
            <person name="Lorenzi H."/>
            <person name="Caler E."/>
        </authorList>
    </citation>
    <scope>NUCLEOTIDE SEQUENCE [LARGE SCALE GENOMIC DNA]</scope>
    <source>
        <strain evidence="2 3">IP1</strain>
    </source>
</reference>
<keyword evidence="1" id="KW-0175">Coiled coil</keyword>
<dbReference type="OMA" id="NCKYAVS"/>
<proteinExistence type="predicted"/>
<protein>
    <submittedName>
        <fullName evidence="2">Uncharacterized protein</fullName>
    </submittedName>
</protein>
<dbReference type="EMBL" id="KB206458">
    <property type="protein sequence ID" value="ELP91575.1"/>
    <property type="molecule type" value="Genomic_DNA"/>
</dbReference>
<dbReference type="RefSeq" id="XP_004258346.1">
    <property type="nucleotide sequence ID" value="XM_004258298.1"/>
</dbReference>
<keyword evidence="3" id="KW-1185">Reference proteome</keyword>
<feature type="coiled-coil region" evidence="1">
    <location>
        <begin position="317"/>
        <end position="344"/>
    </location>
</feature>
<gene>
    <name evidence="2" type="ORF">EIN_129150</name>
</gene>
<sequence>MSTKYDLQFKGISHLPGDDGLKFHTLMKTTSDFILNTMSQLNEDYKKVDVEGTIQSIHNSTILADIAQITQYGEQETNLIQIMEDRKPSFDILDKIDKEKATLRIIYDNMNNIEQLRDFCSRVVDFITAVSDILKNVDLWNCKYAVSYLEKLKLFIKTMVEYKKSNSGRTVIMSEIIHTKKNGDLMVNAVYNFMTNRASNYGKDEGEVNITALSIKTGFDQLYAFVVGTADVTKVKEFKTALDKAEEFLNKEFPFGVVVNVEKKDVAEQAMLQLENAKTQDEKDKASILLMNELDNRAEFTKDEKKKKILAKVSSGKKQKKNNYKELLVAARKLANNVDELKEVVYSTDVVSCIDAVSLTQIRDEMLGTK</sequence>
<accession>L7FPI7</accession>
<organism evidence="2 3">
    <name type="scientific">Entamoeba invadens IP1</name>
    <dbReference type="NCBI Taxonomy" id="370355"/>
    <lineage>
        <taxon>Eukaryota</taxon>
        <taxon>Amoebozoa</taxon>
        <taxon>Evosea</taxon>
        <taxon>Archamoebae</taxon>
        <taxon>Mastigamoebida</taxon>
        <taxon>Entamoebidae</taxon>
        <taxon>Entamoeba</taxon>
    </lineage>
</organism>
<evidence type="ECO:0000313" key="2">
    <source>
        <dbReference type="EMBL" id="ELP91575.1"/>
    </source>
</evidence>
<dbReference type="GeneID" id="14890583"/>
<dbReference type="VEuPathDB" id="AmoebaDB:EIN_129150"/>
<name>L7FPI7_ENTIV</name>